<dbReference type="InterPro" id="IPR001647">
    <property type="entry name" value="HTH_TetR"/>
</dbReference>
<dbReference type="PANTHER" id="PTHR30055">
    <property type="entry name" value="HTH-TYPE TRANSCRIPTIONAL REGULATOR RUTR"/>
    <property type="match status" value="1"/>
</dbReference>
<dbReference type="eggNOG" id="COG1309">
    <property type="taxonomic scope" value="Bacteria"/>
</dbReference>
<dbReference type="PANTHER" id="PTHR30055:SF226">
    <property type="entry name" value="HTH-TYPE TRANSCRIPTIONAL REGULATOR PKSA"/>
    <property type="match status" value="1"/>
</dbReference>
<dbReference type="Pfam" id="PF19344">
    <property type="entry name" value="TetR_C_32"/>
    <property type="match status" value="1"/>
</dbReference>
<comment type="caution">
    <text evidence="4">The sequence shown here is derived from an EMBL/GenBank/DDBJ whole genome shotgun (WGS) entry which is preliminary data.</text>
</comment>
<evidence type="ECO:0000259" key="3">
    <source>
        <dbReference type="PROSITE" id="PS50977"/>
    </source>
</evidence>
<dbReference type="HOGENOM" id="CLU_069356_11_1_11"/>
<organism evidence="4 5">
    <name type="scientific">Phycicoccus elongatus Lp2</name>
    <dbReference type="NCBI Taxonomy" id="1193181"/>
    <lineage>
        <taxon>Bacteria</taxon>
        <taxon>Bacillati</taxon>
        <taxon>Actinomycetota</taxon>
        <taxon>Actinomycetes</taxon>
        <taxon>Micrococcales</taxon>
        <taxon>Intrasporangiaceae</taxon>
        <taxon>Phycicoccus</taxon>
    </lineage>
</organism>
<protein>
    <submittedName>
        <fullName evidence="4">Putative TetR-family transcriptional regulator</fullName>
    </submittedName>
</protein>
<dbReference type="GO" id="GO:0003700">
    <property type="term" value="F:DNA-binding transcription factor activity"/>
    <property type="evidence" value="ECO:0007669"/>
    <property type="project" value="TreeGrafter"/>
</dbReference>
<feature type="domain" description="HTH tetR-type" evidence="3">
    <location>
        <begin position="30"/>
        <end position="89"/>
    </location>
</feature>
<feature type="DNA-binding region" description="H-T-H motif" evidence="2">
    <location>
        <begin position="52"/>
        <end position="71"/>
    </location>
</feature>
<dbReference type="RefSeq" id="WP_010850414.1">
    <property type="nucleotide sequence ID" value="NZ_HF570956.1"/>
</dbReference>
<dbReference type="AlphaFoldDB" id="N0E431"/>
<dbReference type="Pfam" id="PF00440">
    <property type="entry name" value="TetR_N"/>
    <property type="match status" value="1"/>
</dbReference>
<dbReference type="SUPFAM" id="SSF46689">
    <property type="entry name" value="Homeodomain-like"/>
    <property type="match status" value="1"/>
</dbReference>
<accession>N0E431</accession>
<proteinExistence type="predicted"/>
<dbReference type="OrthoDB" id="4542604at2"/>
<dbReference type="SUPFAM" id="SSF48498">
    <property type="entry name" value="Tetracyclin repressor-like, C-terminal domain"/>
    <property type="match status" value="1"/>
</dbReference>
<evidence type="ECO:0000256" key="2">
    <source>
        <dbReference type="PROSITE-ProRule" id="PRU00335"/>
    </source>
</evidence>
<dbReference type="InterPro" id="IPR050109">
    <property type="entry name" value="HTH-type_TetR-like_transc_reg"/>
</dbReference>
<reference evidence="4 5" key="1">
    <citation type="journal article" date="2013" name="ISME J.">
        <title>A metabolic model for members of the genus Tetrasphaera involved in enhanced biological phosphorus removal.</title>
        <authorList>
            <person name="Kristiansen R."/>
            <person name="Nguyen H.T.T."/>
            <person name="Saunders A.M."/>
            <person name="Nielsen J.L."/>
            <person name="Wimmer R."/>
            <person name="Le V.Q."/>
            <person name="McIlroy S.J."/>
            <person name="Petrovski S."/>
            <person name="Seviour R.J."/>
            <person name="Calteau A."/>
            <person name="Nielsen K.L."/>
            <person name="Nielsen P.H."/>
        </authorList>
    </citation>
    <scope>NUCLEOTIDE SEQUENCE [LARGE SCALE GENOMIC DNA]</scope>
    <source>
        <strain evidence="4 5">Lp2</strain>
    </source>
</reference>
<dbReference type="PROSITE" id="PS50977">
    <property type="entry name" value="HTH_TETR_2"/>
    <property type="match status" value="1"/>
</dbReference>
<dbReference type="STRING" id="1193181.BN10_590082"/>
<keyword evidence="5" id="KW-1185">Reference proteome</keyword>
<dbReference type="Gene3D" id="1.10.357.10">
    <property type="entry name" value="Tetracycline Repressor, domain 2"/>
    <property type="match status" value="1"/>
</dbReference>
<evidence type="ECO:0000256" key="1">
    <source>
        <dbReference type="ARBA" id="ARBA00023125"/>
    </source>
</evidence>
<dbReference type="Proteomes" id="UP000013167">
    <property type="component" value="Unassembled WGS sequence"/>
</dbReference>
<evidence type="ECO:0000313" key="5">
    <source>
        <dbReference type="Proteomes" id="UP000013167"/>
    </source>
</evidence>
<dbReference type="InterPro" id="IPR045823">
    <property type="entry name" value="TetR_C_32"/>
</dbReference>
<gene>
    <name evidence="4" type="ORF">BN10_590082</name>
</gene>
<dbReference type="GO" id="GO:0000976">
    <property type="term" value="F:transcription cis-regulatory region binding"/>
    <property type="evidence" value="ECO:0007669"/>
    <property type="project" value="TreeGrafter"/>
</dbReference>
<keyword evidence="1 2" id="KW-0238">DNA-binding</keyword>
<sequence>MSSPTPAAASGPETCEVVDGRTTRWDAHRTKRRADLVAATLRAIRRHGAGVGMDDIAASAGTSKTVFYRHFGDRAGLYRAVAHSVDARIIAGVTGVLSEQARPGTESGPEALTSSSESARAQRLMRAAVVAYLELVEVDPEVYQFIVAAPLVPPKERSSADPAAVTDVMSSRMAGLLADQLVAAGRDPEQAAIWGQAIVGMVRSVADQWLRSGASASGTDRSQLATDVSTLIWGGLASTWD</sequence>
<dbReference type="InterPro" id="IPR009057">
    <property type="entry name" value="Homeodomain-like_sf"/>
</dbReference>
<name>N0E431_9MICO</name>
<dbReference type="InterPro" id="IPR036271">
    <property type="entry name" value="Tet_transcr_reg_TetR-rel_C_sf"/>
</dbReference>
<dbReference type="EMBL" id="CAIZ01000129">
    <property type="protein sequence ID" value="CCH70565.1"/>
    <property type="molecule type" value="Genomic_DNA"/>
</dbReference>
<evidence type="ECO:0000313" key="4">
    <source>
        <dbReference type="EMBL" id="CCH70565.1"/>
    </source>
</evidence>